<protein>
    <submittedName>
        <fullName evidence="1">Uncharacterized protein</fullName>
    </submittedName>
</protein>
<dbReference type="EMBL" id="GBRH01241774">
    <property type="protein sequence ID" value="JAD56121.1"/>
    <property type="molecule type" value="Transcribed_RNA"/>
</dbReference>
<dbReference type="AlphaFoldDB" id="A0A0A9AYF9"/>
<proteinExistence type="predicted"/>
<sequence>MLSSSLLLSDATRLLLVLNVFNCSFILNMSDYEIFYAGYHCYQFYRWK</sequence>
<evidence type="ECO:0000313" key="1">
    <source>
        <dbReference type="EMBL" id="JAD56121.1"/>
    </source>
</evidence>
<accession>A0A0A9AYF9</accession>
<reference evidence="1" key="1">
    <citation type="submission" date="2014-09" db="EMBL/GenBank/DDBJ databases">
        <authorList>
            <person name="Magalhaes I.L.F."/>
            <person name="Oliveira U."/>
            <person name="Santos F.R."/>
            <person name="Vidigal T.H.D.A."/>
            <person name="Brescovit A.D."/>
            <person name="Santos A.J."/>
        </authorList>
    </citation>
    <scope>NUCLEOTIDE SEQUENCE</scope>
    <source>
        <tissue evidence="1">Shoot tissue taken approximately 20 cm above the soil surface</tissue>
    </source>
</reference>
<name>A0A0A9AYF9_ARUDO</name>
<organism evidence="1">
    <name type="scientific">Arundo donax</name>
    <name type="common">Giant reed</name>
    <name type="synonym">Donax arundinaceus</name>
    <dbReference type="NCBI Taxonomy" id="35708"/>
    <lineage>
        <taxon>Eukaryota</taxon>
        <taxon>Viridiplantae</taxon>
        <taxon>Streptophyta</taxon>
        <taxon>Embryophyta</taxon>
        <taxon>Tracheophyta</taxon>
        <taxon>Spermatophyta</taxon>
        <taxon>Magnoliopsida</taxon>
        <taxon>Liliopsida</taxon>
        <taxon>Poales</taxon>
        <taxon>Poaceae</taxon>
        <taxon>PACMAD clade</taxon>
        <taxon>Arundinoideae</taxon>
        <taxon>Arundineae</taxon>
        <taxon>Arundo</taxon>
    </lineage>
</organism>
<reference evidence="1" key="2">
    <citation type="journal article" date="2015" name="Data Brief">
        <title>Shoot transcriptome of the giant reed, Arundo donax.</title>
        <authorList>
            <person name="Barrero R.A."/>
            <person name="Guerrero F.D."/>
            <person name="Moolhuijzen P."/>
            <person name="Goolsby J.A."/>
            <person name="Tidwell J."/>
            <person name="Bellgard S.E."/>
            <person name="Bellgard M.I."/>
        </authorList>
    </citation>
    <scope>NUCLEOTIDE SEQUENCE</scope>
    <source>
        <tissue evidence="1">Shoot tissue taken approximately 20 cm above the soil surface</tissue>
    </source>
</reference>